<evidence type="ECO:0000313" key="9">
    <source>
        <dbReference type="EMBL" id="KAE9291701.1"/>
    </source>
</evidence>
<evidence type="ECO:0000313" key="17">
    <source>
        <dbReference type="Proteomes" id="UP000460718"/>
    </source>
</evidence>
<dbReference type="Proteomes" id="UP000486351">
    <property type="component" value="Unassembled WGS sequence"/>
</dbReference>
<evidence type="ECO:0000313" key="19">
    <source>
        <dbReference type="Proteomes" id="UP000486351"/>
    </source>
</evidence>
<reference evidence="11 12" key="1">
    <citation type="submission" date="2018-08" db="EMBL/GenBank/DDBJ databases">
        <title>Genomic investigation of the strawberry pathogen Phytophthora fragariae indicates pathogenicity is determined by transcriptional variation in three key races.</title>
        <authorList>
            <person name="Adams T.M."/>
            <person name="Armitage A.D."/>
            <person name="Sobczyk M.K."/>
            <person name="Bates H.J."/>
            <person name="Dunwell J.M."/>
            <person name="Nellist C.F."/>
            <person name="Harrison R.J."/>
        </authorList>
    </citation>
    <scope>NUCLEOTIDE SEQUENCE [LARGE SCALE GENOMIC DNA]</scope>
    <source>
        <strain evidence="10 13">A4</strain>
        <strain evidence="8 14">BC-1</strain>
        <strain evidence="7 18">BC-23</strain>
        <strain evidence="6 12">NOV-27</strain>
        <strain evidence="5 15">NOV-5</strain>
        <strain evidence="3 16">NOV-71</strain>
        <strain evidence="9 19">NOV-77</strain>
        <strain evidence="1 11">NOV-9</strain>
        <strain evidence="4 20">ONT-3</strain>
        <strain evidence="2 17">SCRP245</strain>
    </source>
</reference>
<dbReference type="EMBL" id="QXGF01000426">
    <property type="protein sequence ID" value="KAE8940418.1"/>
    <property type="molecule type" value="Genomic_DNA"/>
</dbReference>
<evidence type="ECO:0000313" key="11">
    <source>
        <dbReference type="Proteomes" id="UP000429523"/>
    </source>
</evidence>
<dbReference type="EMBL" id="QXGD01000418">
    <property type="protein sequence ID" value="KAE9240293.1"/>
    <property type="molecule type" value="Genomic_DNA"/>
</dbReference>
<evidence type="ECO:0000313" key="8">
    <source>
        <dbReference type="EMBL" id="KAE9240293.1"/>
    </source>
</evidence>
<dbReference type="Proteomes" id="UP000429523">
    <property type="component" value="Unassembled WGS sequence"/>
</dbReference>
<dbReference type="Proteomes" id="UP000488956">
    <property type="component" value="Unassembled WGS sequence"/>
</dbReference>
<evidence type="ECO:0000313" key="7">
    <source>
        <dbReference type="EMBL" id="KAE9239781.1"/>
    </source>
</evidence>
<gene>
    <name evidence="10" type="ORF">PF001_g5421</name>
    <name evidence="8" type="ORF">PF002_g9841</name>
    <name evidence="7" type="ORF">PF004_g7793</name>
    <name evidence="6" type="ORF">PF005_g8793</name>
    <name evidence="5" type="ORF">PF006_g9034</name>
    <name evidence="3" type="ORF">PF007_g14535</name>
    <name evidence="9" type="ORF">PF008_g25264</name>
    <name evidence="1" type="ORF">PF009_g9768</name>
    <name evidence="4" type="ORF">PF010_g8112</name>
    <name evidence="2" type="ORF">PF011_g8591</name>
</gene>
<dbReference type="EMBL" id="QXFZ01000849">
    <property type="protein sequence ID" value="KAE9103056.1"/>
    <property type="molecule type" value="Genomic_DNA"/>
</dbReference>
<dbReference type="EMBL" id="QXFW01000408">
    <property type="protein sequence ID" value="KAE9013168.1"/>
    <property type="molecule type" value="Genomic_DNA"/>
</dbReference>
<dbReference type="EMBL" id="QXFX01000361">
    <property type="protein sequence ID" value="KAE9118718.1"/>
    <property type="molecule type" value="Genomic_DNA"/>
</dbReference>
<keyword evidence="12" id="KW-1185">Reference proteome</keyword>
<organism evidence="6 12">
    <name type="scientific">Phytophthora fragariae</name>
    <dbReference type="NCBI Taxonomy" id="53985"/>
    <lineage>
        <taxon>Eukaryota</taxon>
        <taxon>Sar</taxon>
        <taxon>Stramenopiles</taxon>
        <taxon>Oomycota</taxon>
        <taxon>Peronosporomycetes</taxon>
        <taxon>Peronosporales</taxon>
        <taxon>Peronosporaceae</taxon>
        <taxon>Phytophthora</taxon>
    </lineage>
</organism>
<dbReference type="Proteomes" id="UP000476176">
    <property type="component" value="Unassembled WGS sequence"/>
</dbReference>
<evidence type="ECO:0000313" key="14">
    <source>
        <dbReference type="Proteomes" id="UP000440367"/>
    </source>
</evidence>
<evidence type="ECO:0000313" key="15">
    <source>
        <dbReference type="Proteomes" id="UP000440732"/>
    </source>
</evidence>
<dbReference type="Proteomes" id="UP000440367">
    <property type="component" value="Unassembled WGS sequence"/>
</dbReference>
<dbReference type="Proteomes" id="UP000437068">
    <property type="component" value="Unassembled WGS sequence"/>
</dbReference>
<dbReference type="Proteomes" id="UP000460718">
    <property type="component" value="Unassembled WGS sequence"/>
</dbReference>
<dbReference type="EMBL" id="QXGA01000423">
    <property type="protein sequence ID" value="KAE9146180.1"/>
    <property type="molecule type" value="Genomic_DNA"/>
</dbReference>
<evidence type="ECO:0000313" key="6">
    <source>
        <dbReference type="EMBL" id="KAE9217107.1"/>
    </source>
</evidence>
<evidence type="ECO:0000313" key="20">
    <source>
        <dbReference type="Proteomes" id="UP000488956"/>
    </source>
</evidence>
<evidence type="ECO:0000313" key="5">
    <source>
        <dbReference type="EMBL" id="KAE9146180.1"/>
    </source>
</evidence>
<proteinExistence type="predicted"/>
<dbReference type="Proteomes" id="UP000441208">
    <property type="component" value="Unassembled WGS sequence"/>
</dbReference>
<evidence type="ECO:0000313" key="10">
    <source>
        <dbReference type="EMBL" id="KAE9320417.1"/>
    </source>
</evidence>
<dbReference type="Proteomes" id="UP000433483">
    <property type="component" value="Unassembled WGS sequence"/>
</dbReference>
<evidence type="ECO:0000313" key="3">
    <source>
        <dbReference type="EMBL" id="KAE9103056.1"/>
    </source>
</evidence>
<dbReference type="EMBL" id="QXGE01000201">
    <property type="protein sequence ID" value="KAE9320417.1"/>
    <property type="molecule type" value="Genomic_DNA"/>
</dbReference>
<evidence type="ECO:0000313" key="4">
    <source>
        <dbReference type="EMBL" id="KAE9118718.1"/>
    </source>
</evidence>
<dbReference type="EMBL" id="QXGB01000382">
    <property type="protein sequence ID" value="KAE9217107.1"/>
    <property type="molecule type" value="Genomic_DNA"/>
</dbReference>
<evidence type="ECO:0000313" key="2">
    <source>
        <dbReference type="EMBL" id="KAE9013168.1"/>
    </source>
</evidence>
<sequence length="91" mass="9912">MNASSIFFSSCRGTAITSAKAKREKLFSGQKRYVVRGYTFMTTAKEGGNVIGCKTRDLVAAYLGIDYGTVTKVMNEYNANNETNFEVSGSS</sequence>
<name>A0A6A3YEQ7_9STRA</name>
<dbReference type="AlphaFoldDB" id="A0A6A3YEQ7"/>
<evidence type="ECO:0000313" key="12">
    <source>
        <dbReference type="Proteomes" id="UP000433483"/>
    </source>
</evidence>
<protein>
    <submittedName>
        <fullName evidence="6">Uncharacterized protein</fullName>
    </submittedName>
</protein>
<evidence type="ECO:0000313" key="1">
    <source>
        <dbReference type="EMBL" id="KAE8940418.1"/>
    </source>
</evidence>
<dbReference type="EMBL" id="QXGC01000347">
    <property type="protein sequence ID" value="KAE9239781.1"/>
    <property type="molecule type" value="Genomic_DNA"/>
</dbReference>
<evidence type="ECO:0000313" key="13">
    <source>
        <dbReference type="Proteomes" id="UP000437068"/>
    </source>
</evidence>
<dbReference type="Proteomes" id="UP000440732">
    <property type="component" value="Unassembled WGS sequence"/>
</dbReference>
<evidence type="ECO:0000313" key="16">
    <source>
        <dbReference type="Proteomes" id="UP000441208"/>
    </source>
</evidence>
<dbReference type="EMBL" id="QXFY01002842">
    <property type="protein sequence ID" value="KAE9291701.1"/>
    <property type="molecule type" value="Genomic_DNA"/>
</dbReference>
<evidence type="ECO:0000313" key="18">
    <source>
        <dbReference type="Proteomes" id="UP000476176"/>
    </source>
</evidence>
<comment type="caution">
    <text evidence="6">The sequence shown here is derived from an EMBL/GenBank/DDBJ whole genome shotgun (WGS) entry which is preliminary data.</text>
</comment>
<accession>A0A6A3YEQ7</accession>